<accession>A0A2S6EXG6</accession>
<dbReference type="RefSeq" id="WP_027227485.1">
    <property type="nucleotide sequence ID" value="NZ_CP017601.1"/>
</dbReference>
<evidence type="ECO:0000313" key="2">
    <source>
        <dbReference type="Proteomes" id="UP000239239"/>
    </source>
</evidence>
<dbReference type="OrthoDB" id="5651921at2"/>
<sequence length="149" mass="16269">MSFNNFLKTFNEFLLEQGGTTYLVADHYLKGKDKPLKSVFFSPYSSASNFLYRAGHVVAAPISFSIITLELVSSSLYLSLKSLNSLVFSDKKAAKIHIIDSVVHFAVSLITAIGVIVSPIINLIDLIGGAISTMRVKSEPAEQMRPSVL</sequence>
<evidence type="ECO:0000313" key="1">
    <source>
        <dbReference type="EMBL" id="PPK29887.1"/>
    </source>
</evidence>
<protein>
    <submittedName>
        <fullName evidence="1">Uncharacterized protein</fullName>
    </submittedName>
</protein>
<dbReference type="EMBL" id="PQWY01000016">
    <property type="protein sequence ID" value="PPK29887.1"/>
    <property type="molecule type" value="Genomic_DNA"/>
</dbReference>
<gene>
    <name evidence="1" type="ORF">C3928_12605</name>
</gene>
<dbReference type="AlphaFoldDB" id="A0A2S6EXG6"/>
<proteinExistence type="predicted"/>
<reference evidence="1 2" key="1">
    <citation type="submission" date="2018-02" db="EMBL/GenBank/DDBJ databases">
        <title>Draft genome sequences of four Legionella pneumophila clinical strains isolated in Ontario.</title>
        <authorList>
            <person name="Fortuna A."/>
            <person name="Ramnarine R."/>
            <person name="Li A."/>
            <person name="Frantz C."/>
            <person name="Mallo G."/>
        </authorList>
    </citation>
    <scope>NUCLEOTIDE SEQUENCE [LARGE SCALE GENOMIC DNA]</scope>
    <source>
        <strain evidence="1 2">LG61</strain>
    </source>
</reference>
<comment type="caution">
    <text evidence="1">The sequence shown here is derived from an EMBL/GenBank/DDBJ whole genome shotgun (WGS) entry which is preliminary data.</text>
</comment>
<dbReference type="Proteomes" id="UP000239239">
    <property type="component" value="Unassembled WGS sequence"/>
</dbReference>
<organism evidence="1 2">
    <name type="scientific">Legionella pneumophila</name>
    <dbReference type="NCBI Taxonomy" id="446"/>
    <lineage>
        <taxon>Bacteria</taxon>
        <taxon>Pseudomonadati</taxon>
        <taxon>Pseudomonadota</taxon>
        <taxon>Gammaproteobacteria</taxon>
        <taxon>Legionellales</taxon>
        <taxon>Legionellaceae</taxon>
        <taxon>Legionella</taxon>
    </lineage>
</organism>
<name>A0A2S6EXG6_LEGPN</name>